<dbReference type="AlphaFoldDB" id="A0A813JAP5"/>
<dbReference type="EMBL" id="CAJNNW010023912">
    <property type="protein sequence ID" value="CAE8671373.1"/>
    <property type="molecule type" value="Genomic_DNA"/>
</dbReference>
<accession>A0A813JAP5</accession>
<reference evidence="1" key="1">
    <citation type="submission" date="2021-02" db="EMBL/GenBank/DDBJ databases">
        <authorList>
            <person name="Dougan E. K."/>
            <person name="Rhodes N."/>
            <person name="Thang M."/>
            <person name="Chan C."/>
        </authorList>
    </citation>
    <scope>NUCLEOTIDE SEQUENCE</scope>
</reference>
<dbReference type="Proteomes" id="UP000626109">
    <property type="component" value="Unassembled WGS sequence"/>
</dbReference>
<sequence length="196" mass="21852">MRLSAFKLSASGCQGDVTLAHTALQAPSRLGQMRSFAFKLSASGWQGDVTLASQVMSYLNMAVCASRLLCLSLRVPRLQRVIRCRQAAWSESRPGRALRLPGSVLVPPSLCRLPVISRDVPELRTSKEIRLQLPADQLRYHWFRHADTIQGDLRRRLMVLCATHIIPGTMSPAWRRCLADTVVYLQSPSSELQAQA</sequence>
<name>A0A813JAP5_POLGL</name>
<proteinExistence type="predicted"/>
<protein>
    <submittedName>
        <fullName evidence="1">Uncharacterized protein</fullName>
    </submittedName>
</protein>
<evidence type="ECO:0000313" key="2">
    <source>
        <dbReference type="Proteomes" id="UP000626109"/>
    </source>
</evidence>
<comment type="caution">
    <text evidence="1">The sequence shown here is derived from an EMBL/GenBank/DDBJ whole genome shotgun (WGS) entry which is preliminary data.</text>
</comment>
<gene>
    <name evidence="1" type="ORF">PGLA2088_LOCUS17697</name>
</gene>
<organism evidence="1 2">
    <name type="scientific">Polarella glacialis</name>
    <name type="common">Dinoflagellate</name>
    <dbReference type="NCBI Taxonomy" id="89957"/>
    <lineage>
        <taxon>Eukaryota</taxon>
        <taxon>Sar</taxon>
        <taxon>Alveolata</taxon>
        <taxon>Dinophyceae</taxon>
        <taxon>Suessiales</taxon>
        <taxon>Suessiaceae</taxon>
        <taxon>Polarella</taxon>
    </lineage>
</organism>
<evidence type="ECO:0000313" key="1">
    <source>
        <dbReference type="EMBL" id="CAE8671373.1"/>
    </source>
</evidence>